<gene>
    <name evidence="1" type="ORF">BCAL_1871</name>
</gene>
<dbReference type="RefSeq" id="WP_043164216.1">
    <property type="nucleotide sequence ID" value="NZ_JDUV01000002.1"/>
</dbReference>
<evidence type="ECO:0000313" key="2">
    <source>
        <dbReference type="Proteomes" id="UP000029072"/>
    </source>
</evidence>
<name>A0A087A188_9BIFI</name>
<evidence type="ECO:0000313" key="1">
    <source>
        <dbReference type="EMBL" id="KFI52538.1"/>
    </source>
</evidence>
<sequence>MFWRIITHTCGHRERISADGPYVVVEQRLRKARQSMCDSCTGHVNRWDNKLLGFCDLWGTQRQCDQAEPIRRRALNRVDALARHARIGEQDAFAVLRRQILHRDDAAWWIEHRDDAVEILAQNIEL</sequence>
<protein>
    <submittedName>
        <fullName evidence="1">Uncharacterized protein</fullName>
    </submittedName>
</protein>
<comment type="caution">
    <text evidence="1">The sequence shown here is derived from an EMBL/GenBank/DDBJ whole genome shotgun (WGS) entry which is preliminary data.</text>
</comment>
<organism evidence="1 2">
    <name type="scientific">Bifidobacterium callitrichos DSM 23973</name>
    <dbReference type="NCBI Taxonomy" id="1437609"/>
    <lineage>
        <taxon>Bacteria</taxon>
        <taxon>Bacillati</taxon>
        <taxon>Actinomycetota</taxon>
        <taxon>Actinomycetes</taxon>
        <taxon>Bifidobacteriales</taxon>
        <taxon>Bifidobacteriaceae</taxon>
        <taxon>Bifidobacterium</taxon>
    </lineage>
</organism>
<dbReference type="OrthoDB" id="3232706at2"/>
<reference evidence="1 2" key="1">
    <citation type="submission" date="2014-03" db="EMBL/GenBank/DDBJ databases">
        <title>Genomics of Bifidobacteria.</title>
        <authorList>
            <person name="Ventura M."/>
            <person name="Milani C."/>
            <person name="Lugli G.A."/>
        </authorList>
    </citation>
    <scope>NUCLEOTIDE SEQUENCE [LARGE SCALE GENOMIC DNA]</scope>
    <source>
        <strain evidence="1 2">DSM 23973</strain>
    </source>
</reference>
<dbReference type="EMBL" id="JGYS01000016">
    <property type="protein sequence ID" value="KFI52538.1"/>
    <property type="molecule type" value="Genomic_DNA"/>
</dbReference>
<proteinExistence type="predicted"/>
<dbReference type="Proteomes" id="UP000029072">
    <property type="component" value="Unassembled WGS sequence"/>
</dbReference>
<accession>A0A087A188</accession>
<dbReference type="eggNOG" id="ENOG5032D5N">
    <property type="taxonomic scope" value="Bacteria"/>
</dbReference>
<dbReference type="AlphaFoldDB" id="A0A087A188"/>